<dbReference type="EMBL" id="VEPZ02001517">
    <property type="protein sequence ID" value="KAE8669865.1"/>
    <property type="molecule type" value="Genomic_DNA"/>
</dbReference>
<dbReference type="Gene3D" id="3.90.70.80">
    <property type="match status" value="1"/>
</dbReference>
<gene>
    <name evidence="4" type="ORF">F3Y22_tig00112215pilonHSYRG00109</name>
</gene>
<keyword evidence="3" id="KW-0963">Cytoplasm</keyword>
<keyword evidence="3" id="KW-0788">Thiol protease</keyword>
<keyword evidence="5" id="KW-1185">Reference proteome</keyword>
<dbReference type="AlphaFoldDB" id="A0A6A2XSJ8"/>
<dbReference type="Proteomes" id="UP000436088">
    <property type="component" value="Unassembled WGS sequence"/>
</dbReference>
<evidence type="ECO:0000313" key="5">
    <source>
        <dbReference type="Proteomes" id="UP000436088"/>
    </source>
</evidence>
<dbReference type="GO" id="GO:0036503">
    <property type="term" value="P:ERAD pathway"/>
    <property type="evidence" value="ECO:0007669"/>
    <property type="project" value="TreeGrafter"/>
</dbReference>
<dbReference type="GO" id="GO:0016579">
    <property type="term" value="P:protein deubiquitination"/>
    <property type="evidence" value="ECO:0007669"/>
    <property type="project" value="TreeGrafter"/>
</dbReference>
<organism evidence="4 5">
    <name type="scientific">Hibiscus syriacus</name>
    <name type="common">Rose of Sharon</name>
    <dbReference type="NCBI Taxonomy" id="106335"/>
    <lineage>
        <taxon>Eukaryota</taxon>
        <taxon>Viridiplantae</taxon>
        <taxon>Streptophyta</taxon>
        <taxon>Embryophyta</taxon>
        <taxon>Tracheophyta</taxon>
        <taxon>Spermatophyta</taxon>
        <taxon>Magnoliopsida</taxon>
        <taxon>eudicotyledons</taxon>
        <taxon>Gunneridae</taxon>
        <taxon>Pentapetalae</taxon>
        <taxon>rosids</taxon>
        <taxon>malvids</taxon>
        <taxon>Malvales</taxon>
        <taxon>Malvaceae</taxon>
        <taxon>Malvoideae</taxon>
        <taxon>Hibiscus</taxon>
    </lineage>
</organism>
<dbReference type="EC" id="3.4.19.12" evidence="3"/>
<keyword evidence="2 3" id="KW-0378">Hydrolase</keyword>
<protein>
    <recommendedName>
        <fullName evidence="3">Ubiquitin thioesterase OTU</fullName>
        <ecNumber evidence="3">3.4.19.12</ecNumber>
    </recommendedName>
</protein>
<evidence type="ECO:0000256" key="3">
    <source>
        <dbReference type="RuleBase" id="RU367104"/>
    </source>
</evidence>
<evidence type="ECO:0000256" key="1">
    <source>
        <dbReference type="ARBA" id="ARBA00000707"/>
    </source>
</evidence>
<keyword evidence="3" id="KW-0833">Ubl conjugation pathway</keyword>
<dbReference type="PANTHER" id="PTHR13312:SF0">
    <property type="entry name" value="UBIQUITIN THIOESTERASE OTU1"/>
    <property type="match status" value="1"/>
</dbReference>
<evidence type="ECO:0000313" key="4">
    <source>
        <dbReference type="EMBL" id="KAE8669865.1"/>
    </source>
</evidence>
<dbReference type="GO" id="GO:0005634">
    <property type="term" value="C:nucleus"/>
    <property type="evidence" value="ECO:0007669"/>
    <property type="project" value="TreeGrafter"/>
</dbReference>
<dbReference type="GO" id="GO:0005829">
    <property type="term" value="C:cytosol"/>
    <property type="evidence" value="ECO:0007669"/>
    <property type="project" value="TreeGrafter"/>
</dbReference>
<accession>A0A6A2XSJ8</accession>
<comment type="caution">
    <text evidence="4">The sequence shown here is derived from an EMBL/GenBank/DDBJ whole genome shotgun (WGS) entry which is preliminary data.</text>
</comment>
<keyword evidence="3" id="KW-0645">Protease</keyword>
<reference evidence="4" key="1">
    <citation type="submission" date="2019-09" db="EMBL/GenBank/DDBJ databases">
        <title>Draft genome information of white flower Hibiscus syriacus.</title>
        <authorList>
            <person name="Kim Y.-M."/>
        </authorList>
    </citation>
    <scope>NUCLEOTIDE SEQUENCE [LARGE SCALE GENOMIC DNA]</scope>
    <source>
        <strain evidence="4">YM2019G1</strain>
    </source>
</reference>
<comment type="subcellular location">
    <subcellularLocation>
        <location evidence="3">Cytoplasm</location>
    </subcellularLocation>
</comment>
<dbReference type="GO" id="GO:0030968">
    <property type="term" value="P:endoplasmic reticulum unfolded protein response"/>
    <property type="evidence" value="ECO:0007669"/>
    <property type="project" value="TreeGrafter"/>
</dbReference>
<comment type="catalytic activity">
    <reaction evidence="1 3">
        <text>Thiol-dependent hydrolysis of ester, thioester, amide, peptide and isopeptide bonds formed by the C-terminal Gly of ubiquitin (a 76-residue protein attached to proteins as an intracellular targeting signal).</text>
        <dbReference type="EC" id="3.4.19.12"/>
    </reaction>
</comment>
<dbReference type="PANTHER" id="PTHR13312">
    <property type="entry name" value="HIV-INDUCED PROTEIN-7-LIKE PROTEASE"/>
    <property type="match status" value="1"/>
</dbReference>
<sequence>MKWDMEIEEIEAVLEKIWNLHDKLSNAIHSISRAHFLNSIKALKKSDKKKLFNDVGDDNRNGSIYVLVFKIICKMEGIVVRRVIPSDNRCLFNAVGYVMDHDKTKAPELRQENNYSERVMLIYDGLHYDALVFFCCCHSPLYAYAINTFKEMDIGSLDIGDFLAIGAMIAATDSVRILQVLSQDETPLLYSMVFGVMGCK</sequence>
<evidence type="ECO:0000256" key="2">
    <source>
        <dbReference type="ARBA" id="ARBA00022801"/>
    </source>
</evidence>
<dbReference type="GO" id="GO:0004843">
    <property type="term" value="F:cysteine-type deubiquitinase activity"/>
    <property type="evidence" value="ECO:0007669"/>
    <property type="project" value="UniProtKB-UniRule"/>
</dbReference>
<name>A0A6A2XSJ8_HIBSY</name>
<comment type="function">
    <text evidence="3">Hydrolase that can remove conjugated ubiquitin from proteins and may therefore play an important regulatory role at the level of protein turnover by preventing degradation.</text>
</comment>
<proteinExistence type="predicted"/>